<dbReference type="CDD" id="cd06561">
    <property type="entry name" value="AlkD_like"/>
    <property type="match status" value="1"/>
</dbReference>
<dbReference type="Pfam" id="PF08713">
    <property type="entry name" value="DNA_alkylation"/>
    <property type="match status" value="1"/>
</dbReference>
<dbReference type="Gene3D" id="1.25.10.90">
    <property type="match status" value="1"/>
</dbReference>
<organism evidence="1 2">
    <name type="scientific">candidate division WWE3 bacterium CG08_land_8_20_14_0_20_43_13</name>
    <dbReference type="NCBI Taxonomy" id="1975087"/>
    <lineage>
        <taxon>Bacteria</taxon>
        <taxon>Katanobacteria</taxon>
    </lineage>
</organism>
<evidence type="ECO:0000313" key="1">
    <source>
        <dbReference type="EMBL" id="PIS20594.1"/>
    </source>
</evidence>
<dbReference type="AlphaFoldDB" id="A0A2H0X6P1"/>
<sequence length="242" mass="28129">MYNSIISKEVIGQIKAELKKNANEETKASFQRFFKEEVNCYGVKSAVVGKIAKKYWQEVKDLSKEEIFGLCEKLYQSNLCEEGFIVSNWLPHLKDKFEPEDLEIFESWVRKYISNWAACDGFCNHTVGTLLQKYPSLISKITNWAKDKNRWLKRAAAVSLIVPAKNGNFLQEAFTITDILLTDQDDMVQKGYGWLLKEASRLHQKEVFEYVIKNKKIMPRTALRCAIELMPKKLREKAMTKK</sequence>
<proteinExistence type="predicted"/>
<dbReference type="EMBL" id="PEYW01000043">
    <property type="protein sequence ID" value="PIS20594.1"/>
    <property type="molecule type" value="Genomic_DNA"/>
</dbReference>
<dbReference type="InterPro" id="IPR016024">
    <property type="entry name" value="ARM-type_fold"/>
</dbReference>
<protein>
    <submittedName>
        <fullName evidence="1">DNA alkylation repair protein</fullName>
    </submittedName>
</protein>
<accession>A0A2H0X6P1</accession>
<comment type="caution">
    <text evidence="1">The sequence shown here is derived from an EMBL/GenBank/DDBJ whole genome shotgun (WGS) entry which is preliminary data.</text>
</comment>
<name>A0A2H0X6P1_UNCKA</name>
<gene>
    <name evidence="1" type="ORF">COT52_02935</name>
</gene>
<dbReference type="SUPFAM" id="SSF48371">
    <property type="entry name" value="ARM repeat"/>
    <property type="match status" value="1"/>
</dbReference>
<reference evidence="2" key="1">
    <citation type="submission" date="2017-09" db="EMBL/GenBank/DDBJ databases">
        <title>Depth-based differentiation of microbial function through sediment-hosted aquifers and enrichment of novel symbionts in the deep terrestrial subsurface.</title>
        <authorList>
            <person name="Probst A.J."/>
            <person name="Ladd B."/>
            <person name="Jarett J.K."/>
            <person name="Geller-Mcgrath D.E."/>
            <person name="Sieber C.M.K."/>
            <person name="Emerson J.B."/>
            <person name="Anantharaman K."/>
            <person name="Thomas B.C."/>
            <person name="Malmstrom R."/>
            <person name="Stieglmeier M."/>
            <person name="Klingl A."/>
            <person name="Woyke T."/>
            <person name="Ryan C.M."/>
            <person name="Banfield J.F."/>
        </authorList>
    </citation>
    <scope>NUCLEOTIDE SEQUENCE [LARGE SCALE GENOMIC DNA]</scope>
</reference>
<dbReference type="PANTHER" id="PTHR34070">
    <property type="entry name" value="ARMADILLO-TYPE FOLD"/>
    <property type="match status" value="1"/>
</dbReference>
<dbReference type="InterPro" id="IPR014825">
    <property type="entry name" value="DNA_alkylation"/>
</dbReference>
<dbReference type="PANTHER" id="PTHR34070:SF1">
    <property type="entry name" value="DNA ALKYLATION REPAIR PROTEIN"/>
    <property type="match status" value="1"/>
</dbReference>
<evidence type="ECO:0000313" key="2">
    <source>
        <dbReference type="Proteomes" id="UP000231414"/>
    </source>
</evidence>
<dbReference type="Proteomes" id="UP000231414">
    <property type="component" value="Unassembled WGS sequence"/>
</dbReference>